<evidence type="ECO:0000256" key="5">
    <source>
        <dbReference type="ARBA" id="ARBA00022759"/>
    </source>
</evidence>
<keyword evidence="7" id="KW-0862">Zinc</keyword>
<evidence type="ECO:0000256" key="7">
    <source>
        <dbReference type="ARBA" id="ARBA00022833"/>
    </source>
</evidence>
<dbReference type="SUPFAM" id="SSF55486">
    <property type="entry name" value="Metalloproteases ('zincins'), catalytic domain"/>
    <property type="match status" value="1"/>
</dbReference>
<keyword evidence="3" id="KW-0540">Nuclease</keyword>
<comment type="cofactor">
    <cofactor evidence="1">
        <name>Zn(2+)</name>
        <dbReference type="ChEBI" id="CHEBI:29105"/>
    </cofactor>
</comment>
<organism evidence="8">
    <name type="scientific">hydrothermal vent metagenome</name>
    <dbReference type="NCBI Taxonomy" id="652676"/>
    <lineage>
        <taxon>unclassified sequences</taxon>
        <taxon>metagenomes</taxon>
        <taxon>ecological metagenomes</taxon>
    </lineage>
</organism>
<dbReference type="InterPro" id="IPR002036">
    <property type="entry name" value="YbeY"/>
</dbReference>
<evidence type="ECO:0000313" key="8">
    <source>
        <dbReference type="EMBL" id="SFV76098.1"/>
    </source>
</evidence>
<dbReference type="GO" id="GO:0004519">
    <property type="term" value="F:endonuclease activity"/>
    <property type="evidence" value="ECO:0007669"/>
    <property type="project" value="UniProtKB-KW"/>
</dbReference>
<evidence type="ECO:0000256" key="3">
    <source>
        <dbReference type="ARBA" id="ARBA00022722"/>
    </source>
</evidence>
<keyword evidence="5" id="KW-0255">Endonuclease</keyword>
<evidence type="ECO:0000256" key="2">
    <source>
        <dbReference type="ARBA" id="ARBA00010875"/>
    </source>
</evidence>
<name>A0A1W1D672_9ZZZZ</name>
<proteinExistence type="inferred from homology"/>
<dbReference type="AlphaFoldDB" id="A0A1W1D672"/>
<dbReference type="PANTHER" id="PTHR46986">
    <property type="entry name" value="ENDORIBONUCLEASE YBEY, CHLOROPLASTIC"/>
    <property type="match status" value="1"/>
</dbReference>
<dbReference type="Gene3D" id="3.40.390.30">
    <property type="entry name" value="Metalloproteases ('zincins'), catalytic domain"/>
    <property type="match status" value="1"/>
</dbReference>
<comment type="similarity">
    <text evidence="2">Belongs to the endoribonuclease YbeY family.</text>
</comment>
<dbReference type="Pfam" id="PF02130">
    <property type="entry name" value="YbeY"/>
    <property type="match status" value="1"/>
</dbReference>
<dbReference type="GO" id="GO:0004222">
    <property type="term" value="F:metalloendopeptidase activity"/>
    <property type="evidence" value="ECO:0007669"/>
    <property type="project" value="InterPro"/>
</dbReference>
<dbReference type="PANTHER" id="PTHR46986:SF1">
    <property type="entry name" value="ENDORIBONUCLEASE YBEY, CHLOROPLASTIC"/>
    <property type="match status" value="1"/>
</dbReference>
<gene>
    <name evidence="8" type="ORF">MNB_SUP05-10-660</name>
</gene>
<dbReference type="NCBIfam" id="TIGR00043">
    <property type="entry name" value="rRNA maturation RNase YbeY"/>
    <property type="match status" value="1"/>
</dbReference>
<dbReference type="InterPro" id="IPR020549">
    <property type="entry name" value="YbeY_CS"/>
</dbReference>
<reference evidence="8" key="1">
    <citation type="submission" date="2016-10" db="EMBL/GenBank/DDBJ databases">
        <authorList>
            <person name="de Groot N.N."/>
        </authorList>
    </citation>
    <scope>NUCLEOTIDE SEQUENCE</scope>
</reference>
<evidence type="ECO:0000256" key="6">
    <source>
        <dbReference type="ARBA" id="ARBA00022801"/>
    </source>
</evidence>
<accession>A0A1W1D672</accession>
<keyword evidence="6 8" id="KW-0378">Hydrolase</keyword>
<dbReference type="GO" id="GO:0006364">
    <property type="term" value="P:rRNA processing"/>
    <property type="evidence" value="ECO:0007669"/>
    <property type="project" value="InterPro"/>
</dbReference>
<dbReference type="EMBL" id="FPHQ01000043">
    <property type="protein sequence ID" value="SFV76098.1"/>
    <property type="molecule type" value="Genomic_DNA"/>
</dbReference>
<dbReference type="GO" id="GO:0046872">
    <property type="term" value="F:metal ion binding"/>
    <property type="evidence" value="ECO:0007669"/>
    <property type="project" value="UniProtKB-KW"/>
</dbReference>
<dbReference type="PROSITE" id="PS01306">
    <property type="entry name" value="UPF0054"/>
    <property type="match status" value="1"/>
</dbReference>
<evidence type="ECO:0000256" key="1">
    <source>
        <dbReference type="ARBA" id="ARBA00001947"/>
    </source>
</evidence>
<dbReference type="HAMAP" id="MF_00009">
    <property type="entry name" value="Endoribonucl_YbeY"/>
    <property type="match status" value="1"/>
</dbReference>
<dbReference type="InterPro" id="IPR023091">
    <property type="entry name" value="MetalPrtase_cat_dom_sf_prd"/>
</dbReference>
<protein>
    <submittedName>
        <fullName evidence="8">Metal-dependent hydrolase YbeY, involved in rRNA and/or ribosome maturation and assembly</fullName>
    </submittedName>
</protein>
<keyword evidence="4" id="KW-0479">Metal-binding</keyword>
<evidence type="ECO:0000256" key="4">
    <source>
        <dbReference type="ARBA" id="ARBA00022723"/>
    </source>
</evidence>
<sequence length="146" mass="16524">MVVIQNSINDSSVDEKNLANTLQQVIDDLDKGDSELLIRIVDKDEIQTLNKTYRHQDKPTNVLSFESDLPVEIDEAILGDVVICTEVVAEEATAQNKTFDEHLTHMAIHGTLHLLGYDHIKSEDAKQMENLEIKILEKIKIANPYE</sequence>